<dbReference type="EnsemblMetazoa" id="SCAU011095-RA">
    <property type="protein sequence ID" value="SCAU011095-PA"/>
    <property type="gene ID" value="SCAU011095"/>
</dbReference>
<dbReference type="GO" id="GO:0000045">
    <property type="term" value="P:autophagosome assembly"/>
    <property type="evidence" value="ECO:0007669"/>
    <property type="project" value="TreeGrafter"/>
</dbReference>
<dbReference type="Pfam" id="PF15009">
    <property type="entry name" value="STING_LBD"/>
    <property type="match status" value="1"/>
</dbReference>
<dbReference type="GO" id="GO:0045087">
    <property type="term" value="P:innate immune response"/>
    <property type="evidence" value="ECO:0007669"/>
    <property type="project" value="TreeGrafter"/>
</dbReference>
<organism evidence="8 9">
    <name type="scientific">Stomoxys calcitrans</name>
    <name type="common">Stable fly</name>
    <name type="synonym">Conops calcitrans</name>
    <dbReference type="NCBI Taxonomy" id="35570"/>
    <lineage>
        <taxon>Eukaryota</taxon>
        <taxon>Metazoa</taxon>
        <taxon>Ecdysozoa</taxon>
        <taxon>Arthropoda</taxon>
        <taxon>Hexapoda</taxon>
        <taxon>Insecta</taxon>
        <taxon>Pterygota</taxon>
        <taxon>Neoptera</taxon>
        <taxon>Endopterygota</taxon>
        <taxon>Diptera</taxon>
        <taxon>Brachycera</taxon>
        <taxon>Muscomorpha</taxon>
        <taxon>Muscoidea</taxon>
        <taxon>Muscidae</taxon>
        <taxon>Stomoxys</taxon>
    </lineage>
</organism>
<dbReference type="AlphaFoldDB" id="A0A1I8PTY2"/>
<evidence type="ECO:0000256" key="1">
    <source>
        <dbReference type="ARBA" id="ARBA00004141"/>
    </source>
</evidence>
<dbReference type="GO" id="GO:0016239">
    <property type="term" value="P:positive regulation of macroautophagy"/>
    <property type="evidence" value="ECO:0007669"/>
    <property type="project" value="TreeGrafter"/>
</dbReference>
<dbReference type="GO" id="GO:0061709">
    <property type="term" value="P:reticulophagy"/>
    <property type="evidence" value="ECO:0007669"/>
    <property type="project" value="TreeGrafter"/>
</dbReference>
<evidence type="ECO:0000259" key="6">
    <source>
        <dbReference type="Pfam" id="PF15009"/>
    </source>
</evidence>
<dbReference type="GO" id="GO:0061507">
    <property type="term" value="F:2',3'-cyclic GMP-AMP binding"/>
    <property type="evidence" value="ECO:0007669"/>
    <property type="project" value="TreeGrafter"/>
</dbReference>
<keyword evidence="2 5" id="KW-0812">Transmembrane</keyword>
<dbReference type="InterPro" id="IPR029158">
    <property type="entry name" value="STING"/>
</dbReference>
<dbReference type="STRING" id="35570.A0A1I8PTY2"/>
<evidence type="ECO:0000256" key="5">
    <source>
        <dbReference type="SAM" id="Phobius"/>
    </source>
</evidence>
<evidence type="ECO:0000256" key="4">
    <source>
        <dbReference type="ARBA" id="ARBA00023136"/>
    </source>
</evidence>
<dbReference type="InterPro" id="IPR038623">
    <property type="entry name" value="STING_C_sf"/>
</dbReference>
<feature type="transmembrane region" description="Helical" evidence="5">
    <location>
        <begin position="147"/>
        <end position="170"/>
    </location>
</feature>
<evidence type="ECO:0000313" key="8">
    <source>
        <dbReference type="EnsemblMetazoa" id="SCAU011095-PA"/>
    </source>
</evidence>
<accession>A0A1I8PTY2</accession>
<dbReference type="InterPro" id="IPR055434">
    <property type="entry name" value="STING_TM"/>
</dbReference>
<dbReference type="PANTHER" id="PTHR34339:SF1">
    <property type="entry name" value="STIMULATOR OF INTERFERON GENES PROTEIN"/>
    <property type="match status" value="1"/>
</dbReference>
<dbReference type="Gene3D" id="3.40.50.12100">
    <property type="entry name" value="Stimulator of interferon genes protein"/>
    <property type="match status" value="1"/>
</dbReference>
<dbReference type="GO" id="GO:0005776">
    <property type="term" value="C:autophagosome"/>
    <property type="evidence" value="ECO:0007669"/>
    <property type="project" value="TreeGrafter"/>
</dbReference>
<comment type="subcellular location">
    <subcellularLocation>
        <location evidence="1">Membrane</location>
        <topology evidence="1">Multi-pass membrane protein</topology>
    </subcellularLocation>
</comment>
<sequence>MTIHQMCHVNSALLYRKCIDLFLHFITADRNTTTEKSAMPSKKEVLQCHLPLTKQFRSDKRKCSSMFDYIDTCIQILCVVVIAELSRRLFLYLREILWYTNYYESTGSDQWWIMAKRCFSVNIETIVIVMLVVFAALVRFAMNAKFILPPLGWLCYIPLYWLLIGVNISFSHLSYANWIRQSHGLDYAEGMASNYFHGYLKLTLPSHTGHLGLKERIELYEAKEKVEFAVKRLIILVPNTMFVNSRIESRILTKAGVVPLETIVKNRAGVERPFKNDVYKFTVPINGTTYYVALEGATPMLSFFEAMTYQPSTTWQMKEMKREILLKFYKHLKKLLKEWPPTEDEAELVLYNAYKSNGQPQDVGEVLLSHITNMWNEGRS</sequence>
<dbReference type="GO" id="GO:0035438">
    <property type="term" value="F:cyclic-di-GMP binding"/>
    <property type="evidence" value="ECO:0007669"/>
    <property type="project" value="TreeGrafter"/>
</dbReference>
<dbReference type="KEGG" id="scac:106083449"/>
<feature type="domain" description="STING transmembrane" evidence="7">
    <location>
        <begin position="70"/>
        <end position="184"/>
    </location>
</feature>
<dbReference type="GO" id="GO:0032481">
    <property type="term" value="P:positive regulation of type I interferon production"/>
    <property type="evidence" value="ECO:0007669"/>
    <property type="project" value="InterPro"/>
</dbReference>
<keyword evidence="3 5" id="KW-1133">Transmembrane helix</keyword>
<protein>
    <submittedName>
        <fullName evidence="8">Uncharacterized protein</fullName>
    </submittedName>
</protein>
<dbReference type="InterPro" id="IPR055432">
    <property type="entry name" value="STING_LBD"/>
</dbReference>
<keyword evidence="4 5" id="KW-0472">Membrane</keyword>
<feature type="transmembrane region" description="Helical" evidence="5">
    <location>
        <begin position="121"/>
        <end position="141"/>
    </location>
</feature>
<evidence type="ECO:0000256" key="2">
    <source>
        <dbReference type="ARBA" id="ARBA00022692"/>
    </source>
</evidence>
<evidence type="ECO:0000313" key="9">
    <source>
        <dbReference type="Proteomes" id="UP000095300"/>
    </source>
</evidence>
<dbReference type="GO" id="GO:0002218">
    <property type="term" value="P:activation of innate immune response"/>
    <property type="evidence" value="ECO:0007669"/>
    <property type="project" value="InterPro"/>
</dbReference>
<gene>
    <name evidence="8" type="primary">106083449</name>
</gene>
<dbReference type="GO" id="GO:0005789">
    <property type="term" value="C:endoplasmic reticulum membrane"/>
    <property type="evidence" value="ECO:0007669"/>
    <property type="project" value="TreeGrafter"/>
</dbReference>
<dbReference type="PANTHER" id="PTHR34339">
    <property type="entry name" value="STIMULATOR OF INTERFERON GENES PROTEIN"/>
    <property type="match status" value="1"/>
</dbReference>
<dbReference type="Pfam" id="PF23417">
    <property type="entry name" value="STING_TM"/>
    <property type="match status" value="1"/>
</dbReference>
<dbReference type="Proteomes" id="UP000095300">
    <property type="component" value="Unassembled WGS sequence"/>
</dbReference>
<proteinExistence type="predicted"/>
<evidence type="ECO:0000259" key="7">
    <source>
        <dbReference type="Pfam" id="PF23417"/>
    </source>
</evidence>
<feature type="domain" description="STING ligand-binding" evidence="6">
    <location>
        <begin position="186"/>
        <end position="373"/>
    </location>
</feature>
<dbReference type="VEuPathDB" id="VectorBase:SCAU011095"/>
<keyword evidence="9" id="KW-1185">Reference proteome</keyword>
<evidence type="ECO:0000256" key="3">
    <source>
        <dbReference type="ARBA" id="ARBA00022989"/>
    </source>
</evidence>
<name>A0A1I8PTY2_STOCA</name>
<dbReference type="OrthoDB" id="6053839at2759"/>
<reference evidence="8" key="1">
    <citation type="submission" date="2020-05" db="UniProtKB">
        <authorList>
            <consortium name="EnsemblMetazoa"/>
        </authorList>
    </citation>
    <scope>IDENTIFICATION</scope>
    <source>
        <strain evidence="8">USDA</strain>
    </source>
</reference>